<dbReference type="EMBL" id="CP009122">
    <property type="protein sequence ID" value="AJA07036.1"/>
    <property type="molecule type" value="Genomic_DNA"/>
</dbReference>
<proteinExistence type="predicted"/>
<dbReference type="STRING" id="1515612.SKP52_00430"/>
<dbReference type="AlphaFoldDB" id="A0A0A7PAC9"/>
<organism evidence="1 2">
    <name type="scientific">Sphingopyxis fribergensis</name>
    <dbReference type="NCBI Taxonomy" id="1515612"/>
    <lineage>
        <taxon>Bacteria</taxon>
        <taxon>Pseudomonadati</taxon>
        <taxon>Pseudomonadota</taxon>
        <taxon>Alphaproteobacteria</taxon>
        <taxon>Sphingomonadales</taxon>
        <taxon>Sphingomonadaceae</taxon>
        <taxon>Sphingopyxis</taxon>
    </lineage>
</organism>
<evidence type="ECO:0000313" key="2">
    <source>
        <dbReference type="Proteomes" id="UP000030907"/>
    </source>
</evidence>
<reference evidence="1 2" key="1">
    <citation type="journal article" date="2015" name="Int. J. Syst. Evol. Microbiol.">
        <title>Description of Sphingopyxis fribergensis sp. nov. - a soil bacterium with the ability to degrade styrene and phenylacetic acid.</title>
        <authorList>
            <person name="Oelschlagel M."/>
            <person name="Ruckert C."/>
            <person name="Kalinowski J."/>
            <person name="Schmidt G."/>
            <person name="Schlomann M."/>
            <person name="Tischler D."/>
        </authorList>
    </citation>
    <scope>NUCLEOTIDE SEQUENCE [LARGE SCALE GENOMIC DNA]</scope>
    <source>
        <strain evidence="1 2">Kp5.2</strain>
    </source>
</reference>
<dbReference type="Proteomes" id="UP000030907">
    <property type="component" value="Chromosome"/>
</dbReference>
<dbReference type="KEGG" id="sphk:SKP52_00430"/>
<keyword evidence="2" id="KW-1185">Reference proteome</keyword>
<evidence type="ECO:0000313" key="1">
    <source>
        <dbReference type="EMBL" id="AJA07036.1"/>
    </source>
</evidence>
<dbReference type="HOGENOM" id="CLU_030003_0_0_5"/>
<sequence>MATGRPGHRLRGFYQFPCIRFTDVCDWGQMMDSMRGLLSGSHDQEDAAIDAPASVGVDERRMQVRAYNYWASLLADRAYPSVEDLDLESADFGSHSVLLDFTAGVENPGLAFLGDKLREESQIDEDVHYISQIPGRSLLSRLTDHYLQIIANRAPIGFEAEFVNDRGTTIMYRGILLPFSSDDDTIDFIMGVINWKEGVPADQQEELQLSVEQALRSAAPLTAPVPVWADGPDSEHLDDDAVGDAAPGFAGLNDGADLLLDAEVGADEEDVPVDPGHDAELADWLALARETAERAIAADSRSRGALYQAVGKAWDFALAAEEQPEEFAALLDDAGLAVQDRAPMTPVVKLVFGATYDKTRLAEYACVLGHAKEAGVGRGELGAYLDRYPGGLKGLVKDARARRKPESRGERPDEKLEALRRAHPALILEHDAGDAEFVVLIARAMPGGHIGIVAKAADDPALVAKLAKKAVPITS</sequence>
<protein>
    <submittedName>
        <fullName evidence="1">Uncharacterized protein</fullName>
    </submittedName>
</protein>
<gene>
    <name evidence="1" type="ORF">SKP52_00430</name>
</gene>
<accession>A0A0A7PAC9</accession>
<name>A0A0A7PAC9_9SPHN</name>